<reference evidence="1" key="1">
    <citation type="submission" date="2022-04" db="EMBL/GenBank/DDBJ databases">
        <title>Genome of the entomopathogenic fungus Entomophthora muscae.</title>
        <authorList>
            <person name="Elya C."/>
            <person name="Lovett B.R."/>
            <person name="Lee E."/>
            <person name="Macias A.M."/>
            <person name="Hajek A.E."/>
            <person name="De Bivort B.L."/>
            <person name="Kasson M.T."/>
            <person name="De Fine Licht H.H."/>
            <person name="Stajich J.E."/>
        </authorList>
    </citation>
    <scope>NUCLEOTIDE SEQUENCE</scope>
    <source>
        <strain evidence="1">Berkeley</strain>
    </source>
</reference>
<keyword evidence="2" id="KW-1185">Reference proteome</keyword>
<evidence type="ECO:0000313" key="1">
    <source>
        <dbReference type="EMBL" id="KAJ9063996.1"/>
    </source>
</evidence>
<dbReference type="EMBL" id="QTSX02004561">
    <property type="protein sequence ID" value="KAJ9063996.1"/>
    <property type="molecule type" value="Genomic_DNA"/>
</dbReference>
<proteinExistence type="predicted"/>
<organism evidence="1 2">
    <name type="scientific">Entomophthora muscae</name>
    <dbReference type="NCBI Taxonomy" id="34485"/>
    <lineage>
        <taxon>Eukaryota</taxon>
        <taxon>Fungi</taxon>
        <taxon>Fungi incertae sedis</taxon>
        <taxon>Zoopagomycota</taxon>
        <taxon>Entomophthoromycotina</taxon>
        <taxon>Entomophthoromycetes</taxon>
        <taxon>Entomophthorales</taxon>
        <taxon>Entomophthoraceae</taxon>
        <taxon>Entomophthora</taxon>
    </lineage>
</organism>
<dbReference type="Proteomes" id="UP001165960">
    <property type="component" value="Unassembled WGS sequence"/>
</dbReference>
<protein>
    <submittedName>
        <fullName evidence="1">Uncharacterized protein</fullName>
    </submittedName>
</protein>
<accession>A0ACC2SP98</accession>
<name>A0ACC2SP98_9FUNG</name>
<sequence length="201" mass="21834">MVTPNLTSCQHKKLTQSSDITETWDTPAVETCMNIVRNDNLDAHESQNREPESNPRQSPSQIARPIGWEPDNPLLIDKVVASPPGPKPLTVTQDSANKLPVQDAKNFPEVPTPDTGGLLSEIHKFLYESYSKLPQSPGGGTEPKEALNTQINKQKNLKSSHPKAASGKPPVPSATLLSKTPDANLPKPRKPNQEMKPGSVV</sequence>
<evidence type="ECO:0000313" key="2">
    <source>
        <dbReference type="Proteomes" id="UP001165960"/>
    </source>
</evidence>
<comment type="caution">
    <text evidence="1">The sequence shown here is derived from an EMBL/GenBank/DDBJ whole genome shotgun (WGS) entry which is preliminary data.</text>
</comment>
<gene>
    <name evidence="1" type="ORF">DSO57_1035011</name>
</gene>